<proteinExistence type="predicted"/>
<keyword evidence="1" id="KW-1133">Transmembrane helix</keyword>
<evidence type="ECO:0000256" key="1">
    <source>
        <dbReference type="SAM" id="Phobius"/>
    </source>
</evidence>
<dbReference type="EMBL" id="JAMYWD010000012">
    <property type="protein sequence ID" value="KAJ4953657.1"/>
    <property type="molecule type" value="Genomic_DNA"/>
</dbReference>
<evidence type="ECO:0000313" key="3">
    <source>
        <dbReference type="Proteomes" id="UP001141806"/>
    </source>
</evidence>
<keyword evidence="1" id="KW-0472">Membrane</keyword>
<feature type="transmembrane region" description="Helical" evidence="1">
    <location>
        <begin position="173"/>
        <end position="203"/>
    </location>
</feature>
<dbReference type="OrthoDB" id="1696643at2759"/>
<evidence type="ECO:0000313" key="2">
    <source>
        <dbReference type="EMBL" id="KAJ4953657.1"/>
    </source>
</evidence>
<sequence>MYSSDVRPTTTQMYKPHIGVLEMGILGATGLMPMKIKEGKGGSTDTYCVAKYGVKEMGELHLALRFTCANMVNVLHMYTLPLLPKMHYVWPLSGNQLESLRVSGDECGAALLSRAEAPLRREVVEYMLDHDSHMWSMRCSKANFFHLVSVLSSVIALGKWLESVRSWQKPVYSILFLMFFFVLDVFPELILPCILLCLSCSGFSDERRWRLQR</sequence>
<keyword evidence="3" id="KW-1185">Reference proteome</keyword>
<accession>A0A9Q0JW42</accession>
<reference evidence="2" key="1">
    <citation type="journal article" date="2023" name="Plant J.">
        <title>The genome of the king protea, Protea cynaroides.</title>
        <authorList>
            <person name="Chang J."/>
            <person name="Duong T.A."/>
            <person name="Schoeman C."/>
            <person name="Ma X."/>
            <person name="Roodt D."/>
            <person name="Barker N."/>
            <person name="Li Z."/>
            <person name="Van de Peer Y."/>
            <person name="Mizrachi E."/>
        </authorList>
    </citation>
    <scope>NUCLEOTIDE SEQUENCE</scope>
    <source>
        <tissue evidence="2">Young leaves</tissue>
    </source>
</reference>
<dbReference type="InterPro" id="IPR047259">
    <property type="entry name" value="QUIRKY-like"/>
</dbReference>
<comment type="caution">
    <text evidence="2">The sequence shown here is derived from an EMBL/GenBank/DDBJ whole genome shotgun (WGS) entry which is preliminary data.</text>
</comment>
<organism evidence="2 3">
    <name type="scientific">Protea cynaroides</name>
    <dbReference type="NCBI Taxonomy" id="273540"/>
    <lineage>
        <taxon>Eukaryota</taxon>
        <taxon>Viridiplantae</taxon>
        <taxon>Streptophyta</taxon>
        <taxon>Embryophyta</taxon>
        <taxon>Tracheophyta</taxon>
        <taxon>Spermatophyta</taxon>
        <taxon>Magnoliopsida</taxon>
        <taxon>Proteales</taxon>
        <taxon>Proteaceae</taxon>
        <taxon>Protea</taxon>
    </lineage>
</organism>
<keyword evidence="1" id="KW-0812">Transmembrane</keyword>
<name>A0A9Q0JW42_9MAGN</name>
<feature type="transmembrane region" description="Helical" evidence="1">
    <location>
        <begin position="144"/>
        <end position="161"/>
    </location>
</feature>
<protein>
    <submittedName>
        <fullName evidence="2">Uncharacterized protein</fullName>
    </submittedName>
</protein>
<dbReference type="PANTHER" id="PTHR31425:SF48">
    <property type="entry name" value="MULTIPLE C2 DOMAIN AND TRANSMEMBRANE REGION PROTEIN 10"/>
    <property type="match status" value="1"/>
</dbReference>
<dbReference type="AlphaFoldDB" id="A0A9Q0JW42"/>
<dbReference type="PANTHER" id="PTHR31425">
    <property type="entry name" value="PHOSPHORIBOSYLANTHRANILATE TRANSFERASE ISOFORM 1"/>
    <property type="match status" value="1"/>
</dbReference>
<dbReference type="Proteomes" id="UP001141806">
    <property type="component" value="Unassembled WGS sequence"/>
</dbReference>
<gene>
    <name evidence="2" type="ORF">NE237_030489</name>
</gene>